<dbReference type="InterPro" id="IPR005790">
    <property type="entry name" value="DNA_polIII_delta"/>
</dbReference>
<dbReference type="GO" id="GO:0006261">
    <property type="term" value="P:DNA-templated DNA replication"/>
    <property type="evidence" value="ECO:0007669"/>
    <property type="project" value="TreeGrafter"/>
</dbReference>
<dbReference type="GO" id="GO:0003887">
    <property type="term" value="F:DNA-directed DNA polymerase activity"/>
    <property type="evidence" value="ECO:0007669"/>
    <property type="project" value="UniProtKB-KW"/>
</dbReference>
<protein>
    <recommendedName>
        <fullName evidence="2">DNA polymerase III subunit delta</fullName>
        <ecNumber evidence="1">2.7.7.7</ecNumber>
    </recommendedName>
</protein>
<comment type="catalytic activity">
    <reaction evidence="8">
        <text>DNA(n) + a 2'-deoxyribonucleoside 5'-triphosphate = DNA(n+1) + diphosphate</text>
        <dbReference type="Rhea" id="RHEA:22508"/>
        <dbReference type="Rhea" id="RHEA-COMP:17339"/>
        <dbReference type="Rhea" id="RHEA-COMP:17340"/>
        <dbReference type="ChEBI" id="CHEBI:33019"/>
        <dbReference type="ChEBI" id="CHEBI:61560"/>
        <dbReference type="ChEBI" id="CHEBI:173112"/>
        <dbReference type="EC" id="2.7.7.7"/>
    </reaction>
</comment>
<evidence type="ECO:0000256" key="1">
    <source>
        <dbReference type="ARBA" id="ARBA00012417"/>
    </source>
</evidence>
<dbReference type="Gene3D" id="1.20.272.10">
    <property type="match status" value="1"/>
</dbReference>
<comment type="caution">
    <text evidence="11">The sequence shown here is derived from an EMBL/GenBank/DDBJ whole genome shotgun (WGS) entry which is preliminary data.</text>
</comment>
<evidence type="ECO:0000313" key="12">
    <source>
        <dbReference type="Proteomes" id="UP000295418"/>
    </source>
</evidence>
<evidence type="ECO:0000256" key="7">
    <source>
        <dbReference type="ARBA" id="ARBA00034754"/>
    </source>
</evidence>
<keyword evidence="4 11" id="KW-0548">Nucleotidyltransferase</keyword>
<keyword evidence="6" id="KW-0239">DNA-directed DNA polymerase</keyword>
<evidence type="ECO:0000256" key="2">
    <source>
        <dbReference type="ARBA" id="ARBA00017703"/>
    </source>
</evidence>
<dbReference type="Gene3D" id="3.40.50.300">
    <property type="entry name" value="P-loop containing nucleotide triphosphate hydrolases"/>
    <property type="match status" value="1"/>
</dbReference>
<comment type="similarity">
    <text evidence="7">Belongs to the DNA polymerase HolA subunit family.</text>
</comment>
<dbReference type="RefSeq" id="WP_132418138.1">
    <property type="nucleotide sequence ID" value="NZ_SKFG01000010.1"/>
</dbReference>
<evidence type="ECO:0000256" key="5">
    <source>
        <dbReference type="ARBA" id="ARBA00022705"/>
    </source>
</evidence>
<dbReference type="InterPro" id="IPR027417">
    <property type="entry name" value="P-loop_NTPase"/>
</dbReference>
<dbReference type="Pfam" id="PF21694">
    <property type="entry name" value="DNA_pol3_delta_C"/>
    <property type="match status" value="1"/>
</dbReference>
<sequence length="343" mass="38676">MDYRKAAKDVGAGHLLPLYVCYGQEKYLMQQFIDYVADQLIEPEYKEFAISKFDLKETSIEAVIEDAETPPFMVPHKLIFAHNALFLTGAKDTGKADHDLDKLVEYLKAPAEYSVIIFTVDAEKLDERKTIVKKIKALDALVPFPLLGPEELHTWVVKAATKAGFTFEAGAVEQLIMNIGANLQQLSTEIEKLSLYLQNSGTATIELIDKLVARSSEQSVFMLVEEVAKLRIERAFLLLEELLKHKEEPIKIMMLIARQFRIMLQVKELTKQGYSQSQIASQIGLHPYAVKIAEGQARSFEAGYLTTIIAMLADLDYQMKSGQIDKVLGLELFLMKLAEGQQR</sequence>
<dbReference type="InterPro" id="IPR048466">
    <property type="entry name" value="DNA_pol3_delta-like_C"/>
</dbReference>
<dbReference type="GO" id="GO:0003677">
    <property type="term" value="F:DNA binding"/>
    <property type="evidence" value="ECO:0007669"/>
    <property type="project" value="InterPro"/>
</dbReference>
<dbReference type="SUPFAM" id="SSF48019">
    <property type="entry name" value="post-AAA+ oligomerization domain-like"/>
    <property type="match status" value="1"/>
</dbReference>
<evidence type="ECO:0000256" key="8">
    <source>
        <dbReference type="ARBA" id="ARBA00049244"/>
    </source>
</evidence>
<evidence type="ECO:0000313" key="11">
    <source>
        <dbReference type="EMBL" id="TCZ77038.1"/>
    </source>
</evidence>
<dbReference type="EC" id="2.7.7.7" evidence="1"/>
<evidence type="ECO:0000256" key="6">
    <source>
        <dbReference type="ARBA" id="ARBA00022932"/>
    </source>
</evidence>
<gene>
    <name evidence="11" type="primary">holA</name>
    <name evidence="11" type="ORF">E0485_11240</name>
</gene>
<dbReference type="Gene3D" id="1.10.8.60">
    <property type="match status" value="1"/>
</dbReference>
<dbReference type="NCBIfam" id="TIGR01128">
    <property type="entry name" value="holA"/>
    <property type="match status" value="1"/>
</dbReference>
<proteinExistence type="inferred from homology"/>
<keyword evidence="3 11" id="KW-0808">Transferase</keyword>
<evidence type="ECO:0000259" key="9">
    <source>
        <dbReference type="Pfam" id="PF06144"/>
    </source>
</evidence>
<dbReference type="SUPFAM" id="SSF52540">
    <property type="entry name" value="P-loop containing nucleoside triphosphate hydrolases"/>
    <property type="match status" value="1"/>
</dbReference>
<evidence type="ECO:0000256" key="4">
    <source>
        <dbReference type="ARBA" id="ARBA00022695"/>
    </source>
</evidence>
<feature type="domain" description="DNA polymerase III delta N-terminal" evidence="9">
    <location>
        <begin position="19"/>
        <end position="137"/>
    </location>
</feature>
<organism evidence="11 12">
    <name type="scientific">Paenibacillus albiflavus</name>
    <dbReference type="NCBI Taxonomy" id="2545760"/>
    <lineage>
        <taxon>Bacteria</taxon>
        <taxon>Bacillati</taxon>
        <taxon>Bacillota</taxon>
        <taxon>Bacilli</taxon>
        <taxon>Bacillales</taxon>
        <taxon>Paenibacillaceae</taxon>
        <taxon>Paenibacillus</taxon>
    </lineage>
</organism>
<dbReference type="InterPro" id="IPR008921">
    <property type="entry name" value="DNA_pol3_clamp-load_cplx_C"/>
</dbReference>
<accession>A0A4R4EFZ9</accession>
<dbReference type="GO" id="GO:0009360">
    <property type="term" value="C:DNA polymerase III complex"/>
    <property type="evidence" value="ECO:0007669"/>
    <property type="project" value="InterPro"/>
</dbReference>
<dbReference type="EMBL" id="SKFG01000010">
    <property type="protein sequence ID" value="TCZ77038.1"/>
    <property type="molecule type" value="Genomic_DNA"/>
</dbReference>
<evidence type="ECO:0000256" key="3">
    <source>
        <dbReference type="ARBA" id="ARBA00022679"/>
    </source>
</evidence>
<reference evidence="11 12" key="1">
    <citation type="submission" date="2019-03" db="EMBL/GenBank/DDBJ databases">
        <authorList>
            <person name="Kim M.K.M."/>
        </authorList>
    </citation>
    <scope>NUCLEOTIDE SEQUENCE [LARGE SCALE GENOMIC DNA]</scope>
    <source>
        <strain evidence="11 12">18JY21-1</strain>
    </source>
</reference>
<dbReference type="PANTHER" id="PTHR34388">
    <property type="entry name" value="DNA POLYMERASE III SUBUNIT DELTA"/>
    <property type="match status" value="1"/>
</dbReference>
<dbReference type="Proteomes" id="UP000295418">
    <property type="component" value="Unassembled WGS sequence"/>
</dbReference>
<keyword evidence="12" id="KW-1185">Reference proteome</keyword>
<dbReference type="PANTHER" id="PTHR34388:SF1">
    <property type="entry name" value="DNA POLYMERASE III SUBUNIT DELTA"/>
    <property type="match status" value="1"/>
</dbReference>
<dbReference type="Pfam" id="PF06144">
    <property type="entry name" value="DNA_pol3_delta"/>
    <property type="match status" value="1"/>
</dbReference>
<name>A0A4R4EFZ9_9BACL</name>
<dbReference type="OrthoDB" id="9775929at2"/>
<keyword evidence="5" id="KW-0235">DNA replication</keyword>
<evidence type="ECO:0000259" key="10">
    <source>
        <dbReference type="Pfam" id="PF21694"/>
    </source>
</evidence>
<dbReference type="AlphaFoldDB" id="A0A4R4EFZ9"/>
<dbReference type="InterPro" id="IPR010372">
    <property type="entry name" value="DNA_pol3_delta_N"/>
</dbReference>
<feature type="domain" description="DNA polymerase III delta subunit-like C-terminal" evidence="10">
    <location>
        <begin position="217"/>
        <end position="337"/>
    </location>
</feature>